<protein>
    <recommendedName>
        <fullName evidence="4">O-antigen polymerase</fullName>
    </recommendedName>
</protein>
<gene>
    <name evidence="2" type="ORF">CVD27_20580</name>
</gene>
<evidence type="ECO:0000313" key="3">
    <source>
        <dbReference type="Proteomes" id="UP000234950"/>
    </source>
</evidence>
<keyword evidence="3" id="KW-1185">Reference proteome</keyword>
<organism evidence="2 3">
    <name type="scientific">Neobacillus cucumis</name>
    <dbReference type="NCBI Taxonomy" id="1740721"/>
    <lineage>
        <taxon>Bacteria</taxon>
        <taxon>Bacillati</taxon>
        <taxon>Bacillota</taxon>
        <taxon>Bacilli</taxon>
        <taxon>Bacillales</taxon>
        <taxon>Bacillaceae</taxon>
        <taxon>Neobacillus</taxon>
    </lineage>
</organism>
<evidence type="ECO:0000313" key="2">
    <source>
        <dbReference type="EMBL" id="PLS02266.1"/>
    </source>
</evidence>
<dbReference type="OrthoDB" id="2617663at2"/>
<dbReference type="EMBL" id="PGVE01000077">
    <property type="protein sequence ID" value="PLS02266.1"/>
    <property type="molecule type" value="Genomic_DNA"/>
</dbReference>
<dbReference type="Proteomes" id="UP000234950">
    <property type="component" value="Unassembled WGS sequence"/>
</dbReference>
<feature type="compositionally biased region" description="Basic and acidic residues" evidence="1">
    <location>
        <begin position="83"/>
        <end position="98"/>
    </location>
</feature>
<dbReference type="AlphaFoldDB" id="A0A2N5H9Q7"/>
<evidence type="ECO:0008006" key="4">
    <source>
        <dbReference type="Google" id="ProtNLM"/>
    </source>
</evidence>
<feature type="region of interest" description="Disordered" evidence="1">
    <location>
        <begin position="83"/>
        <end position="104"/>
    </location>
</feature>
<reference evidence="2 3" key="1">
    <citation type="submission" date="2017-11" db="EMBL/GenBank/DDBJ databases">
        <title>Comparitive Functional Genomics of Dry Heat Resistant strains isolated from the Viking Spacecraft.</title>
        <authorList>
            <person name="Seuylemezian A."/>
            <person name="Cooper K."/>
            <person name="Vaishampayan P."/>
        </authorList>
    </citation>
    <scope>NUCLEOTIDE SEQUENCE [LARGE SCALE GENOMIC DNA]</scope>
    <source>
        <strain evidence="2 3">V32-6</strain>
    </source>
</reference>
<accession>A0A2N5H9Q7</accession>
<name>A0A2N5H9Q7_9BACI</name>
<sequence>MKDGKFKDHKRKDHHPGGAKTFRRGRAIAFLELMNLKRSTLKQQLDSQEFQSIHPIIVGELKAIDMVISEFIQLFELHEGEAVETDSKDTAVEGLKSEEDAELS</sequence>
<comment type="caution">
    <text evidence="2">The sequence shown here is derived from an EMBL/GenBank/DDBJ whole genome shotgun (WGS) entry which is preliminary data.</text>
</comment>
<evidence type="ECO:0000256" key="1">
    <source>
        <dbReference type="SAM" id="MobiDB-lite"/>
    </source>
</evidence>
<feature type="region of interest" description="Disordered" evidence="1">
    <location>
        <begin position="1"/>
        <end position="21"/>
    </location>
</feature>
<proteinExistence type="predicted"/>
<dbReference type="RefSeq" id="WP_101649991.1">
    <property type="nucleotide sequence ID" value="NZ_PGVE01000077.1"/>
</dbReference>